<feature type="transmembrane region" description="Helical" evidence="1">
    <location>
        <begin position="12"/>
        <end position="32"/>
    </location>
</feature>
<keyword evidence="1" id="KW-1133">Transmembrane helix</keyword>
<evidence type="ECO:0000313" key="2">
    <source>
        <dbReference type="EMBL" id="RIA91356.1"/>
    </source>
</evidence>
<reference evidence="2 3" key="1">
    <citation type="submission" date="2018-06" db="EMBL/GenBank/DDBJ databases">
        <title>Comparative genomics reveals the genomic features of Rhizophagus irregularis, R. cerebriforme, R. diaphanum and Gigaspora rosea, and their symbiotic lifestyle signature.</title>
        <authorList>
            <person name="Morin E."/>
            <person name="San Clemente H."/>
            <person name="Chen E.C.H."/>
            <person name="De La Providencia I."/>
            <person name="Hainaut M."/>
            <person name="Kuo A."/>
            <person name="Kohler A."/>
            <person name="Murat C."/>
            <person name="Tang N."/>
            <person name="Roy S."/>
            <person name="Loubradou J."/>
            <person name="Henrissat B."/>
            <person name="Grigoriev I.V."/>
            <person name="Corradi N."/>
            <person name="Roux C."/>
            <person name="Martin F.M."/>
        </authorList>
    </citation>
    <scope>NUCLEOTIDE SEQUENCE [LARGE SCALE GENOMIC DNA]</scope>
    <source>
        <strain evidence="2 3">DAOM 227022</strain>
    </source>
</reference>
<proteinExistence type="predicted"/>
<dbReference type="Proteomes" id="UP000265703">
    <property type="component" value="Unassembled WGS sequence"/>
</dbReference>
<keyword evidence="1" id="KW-0812">Transmembrane</keyword>
<feature type="transmembrane region" description="Helical" evidence="1">
    <location>
        <begin position="38"/>
        <end position="56"/>
    </location>
</feature>
<dbReference type="EMBL" id="QKYT01000154">
    <property type="protein sequence ID" value="RIA91356.1"/>
    <property type="molecule type" value="Genomic_DNA"/>
</dbReference>
<evidence type="ECO:0000313" key="3">
    <source>
        <dbReference type="Proteomes" id="UP000265703"/>
    </source>
</evidence>
<organism evidence="2 3">
    <name type="scientific">Glomus cerebriforme</name>
    <dbReference type="NCBI Taxonomy" id="658196"/>
    <lineage>
        <taxon>Eukaryota</taxon>
        <taxon>Fungi</taxon>
        <taxon>Fungi incertae sedis</taxon>
        <taxon>Mucoromycota</taxon>
        <taxon>Glomeromycotina</taxon>
        <taxon>Glomeromycetes</taxon>
        <taxon>Glomerales</taxon>
        <taxon>Glomeraceae</taxon>
        <taxon>Glomus</taxon>
    </lineage>
</organism>
<gene>
    <name evidence="2" type="ORF">C1645_767632</name>
</gene>
<sequence>MKELPVQIGLQMIVQILMSLIYLLMLDLNIGLFLKIQIHNVELLLFNMAFITLILIKKN</sequence>
<accession>A0A397T382</accession>
<dbReference type="AlphaFoldDB" id="A0A397T382"/>
<evidence type="ECO:0000256" key="1">
    <source>
        <dbReference type="SAM" id="Phobius"/>
    </source>
</evidence>
<keyword evidence="3" id="KW-1185">Reference proteome</keyword>
<keyword evidence="1" id="KW-0472">Membrane</keyword>
<name>A0A397T382_9GLOM</name>
<comment type="caution">
    <text evidence="2">The sequence shown here is derived from an EMBL/GenBank/DDBJ whole genome shotgun (WGS) entry which is preliminary data.</text>
</comment>
<protein>
    <submittedName>
        <fullName evidence="2">Uncharacterized protein</fullName>
    </submittedName>
</protein>